<dbReference type="GO" id="GO:0003729">
    <property type="term" value="F:mRNA binding"/>
    <property type="evidence" value="ECO:0000318"/>
    <property type="project" value="GO_Central"/>
</dbReference>
<dbReference type="InterPro" id="IPR012340">
    <property type="entry name" value="NA-bd_OB-fold"/>
</dbReference>
<dbReference type="CDD" id="cd04465">
    <property type="entry name" value="S1_RPS1_repeat_ec2_hs2"/>
    <property type="match status" value="1"/>
</dbReference>
<sequence>MARVVCRSQLLNAGLHLPSSRVCQRKTQKLHPLGALSDRYAETECALLRCLLLRRPGRLSSQSKGARCAAEVQSPAKASESEGDGVQDSEKVAVKRVPKASQQQVNQRAKDSDWKSAQQLFESGELVSAKVEGANNGGVLIKLGSLLGFVPFSQIRSNDGTKSLSEVGASLVGKTITAKVIEVNRKAGRFVLSEKLAAWIEAAQQLTVDEVREGRVDSLTDFGAFVDIKFPDGSYPISGLVHTSELSWDPVHHPEDLLTVGQEVRVKVVNVDMERMRLALSLKQLENDPLLETLDTIMPAGYDDDLTDDELAVLPLPGLEDICNELQKEDGVLSVALGRQAVEKRVVSQDLELWLSNAPAENGYTLLARAGRQVQEVMVETTLDREAMKAAIQRVTTIVP</sequence>
<feature type="domain" description="S1 motif" evidence="2">
    <location>
        <begin position="209"/>
        <end position="283"/>
    </location>
</feature>
<keyword evidence="4" id="KW-1185">Reference proteome</keyword>
<feature type="region of interest" description="Disordered" evidence="1">
    <location>
        <begin position="71"/>
        <end position="112"/>
    </location>
</feature>
<dbReference type="SUPFAM" id="SSF50249">
    <property type="entry name" value="Nucleic acid-binding proteins"/>
    <property type="match status" value="2"/>
</dbReference>
<dbReference type="InterPro" id="IPR052757">
    <property type="entry name" value="Ribosomal_protein_S1"/>
</dbReference>
<dbReference type="Proteomes" id="UP000054558">
    <property type="component" value="Unassembled WGS sequence"/>
</dbReference>
<dbReference type="PANTHER" id="PTHR47559">
    <property type="entry name" value="OS03G0844900 PROTEIN"/>
    <property type="match status" value="1"/>
</dbReference>
<proteinExistence type="predicted"/>
<dbReference type="PROSITE" id="PS50126">
    <property type="entry name" value="S1"/>
    <property type="match status" value="2"/>
</dbReference>
<gene>
    <name evidence="3" type="ORF">KFL_000540210</name>
</gene>
<feature type="domain" description="S1 motif" evidence="2">
    <location>
        <begin position="124"/>
        <end position="195"/>
    </location>
</feature>
<dbReference type="OMA" id="PYHSCKE"/>
<evidence type="ECO:0000256" key="1">
    <source>
        <dbReference type="SAM" id="MobiDB-lite"/>
    </source>
</evidence>
<evidence type="ECO:0000259" key="2">
    <source>
        <dbReference type="PROSITE" id="PS50126"/>
    </source>
</evidence>
<evidence type="ECO:0000313" key="3">
    <source>
        <dbReference type="EMBL" id="GAQ80445.1"/>
    </source>
</evidence>
<dbReference type="Pfam" id="PF00575">
    <property type="entry name" value="S1"/>
    <property type="match status" value="2"/>
</dbReference>
<dbReference type="GO" id="GO:0000481">
    <property type="term" value="P:maturation of 5S rRNA"/>
    <property type="evidence" value="ECO:0000318"/>
    <property type="project" value="GO_Central"/>
</dbReference>
<organism evidence="3 4">
    <name type="scientific">Klebsormidium nitens</name>
    <name type="common">Green alga</name>
    <name type="synonym">Ulothrix nitens</name>
    <dbReference type="NCBI Taxonomy" id="105231"/>
    <lineage>
        <taxon>Eukaryota</taxon>
        <taxon>Viridiplantae</taxon>
        <taxon>Streptophyta</taxon>
        <taxon>Klebsormidiophyceae</taxon>
        <taxon>Klebsormidiales</taxon>
        <taxon>Klebsormidiaceae</taxon>
        <taxon>Klebsormidium</taxon>
    </lineage>
</organism>
<dbReference type="OrthoDB" id="412781at2759"/>
<dbReference type="Gene3D" id="2.40.50.140">
    <property type="entry name" value="Nucleic acid-binding proteins"/>
    <property type="match status" value="2"/>
</dbReference>
<dbReference type="InterPro" id="IPR003029">
    <property type="entry name" value="S1_domain"/>
</dbReference>
<dbReference type="GO" id="GO:0009507">
    <property type="term" value="C:chloroplast"/>
    <property type="evidence" value="ECO:0000318"/>
    <property type="project" value="GO_Central"/>
</dbReference>
<dbReference type="EMBL" id="DF237003">
    <property type="protein sequence ID" value="GAQ80445.1"/>
    <property type="molecule type" value="Genomic_DNA"/>
</dbReference>
<name>A0A0U9HIM2_KLENI</name>
<dbReference type="SMART" id="SM00316">
    <property type="entry name" value="S1"/>
    <property type="match status" value="2"/>
</dbReference>
<dbReference type="AlphaFoldDB" id="A0A0U9HIM2"/>
<protein>
    <submittedName>
        <fullName evidence="3">S1 RNA binding domain containing protein</fullName>
    </submittedName>
</protein>
<dbReference type="STRING" id="105231.A0A0U9HIM2"/>
<accession>A0A0U9HIM2</accession>
<dbReference type="PANTHER" id="PTHR47559:SF1">
    <property type="entry name" value="OS03G0844900 PROTEIN"/>
    <property type="match status" value="1"/>
</dbReference>
<evidence type="ECO:0000313" key="4">
    <source>
        <dbReference type="Proteomes" id="UP000054558"/>
    </source>
</evidence>
<reference evidence="3 4" key="1">
    <citation type="journal article" date="2014" name="Nat. Commun.">
        <title>Klebsormidium flaccidum genome reveals primary factors for plant terrestrial adaptation.</title>
        <authorList>
            <person name="Hori K."/>
            <person name="Maruyama F."/>
            <person name="Fujisawa T."/>
            <person name="Togashi T."/>
            <person name="Yamamoto N."/>
            <person name="Seo M."/>
            <person name="Sato S."/>
            <person name="Yamada T."/>
            <person name="Mori H."/>
            <person name="Tajima N."/>
            <person name="Moriyama T."/>
            <person name="Ikeuchi M."/>
            <person name="Watanabe M."/>
            <person name="Wada H."/>
            <person name="Kobayashi K."/>
            <person name="Saito M."/>
            <person name="Masuda T."/>
            <person name="Sasaki-Sekimoto Y."/>
            <person name="Mashiguchi K."/>
            <person name="Awai K."/>
            <person name="Shimojima M."/>
            <person name="Masuda S."/>
            <person name="Iwai M."/>
            <person name="Nobusawa T."/>
            <person name="Narise T."/>
            <person name="Kondo S."/>
            <person name="Saito H."/>
            <person name="Sato R."/>
            <person name="Murakawa M."/>
            <person name="Ihara Y."/>
            <person name="Oshima-Yamada Y."/>
            <person name="Ohtaka K."/>
            <person name="Satoh M."/>
            <person name="Sonobe K."/>
            <person name="Ishii M."/>
            <person name="Ohtani R."/>
            <person name="Kanamori-Sato M."/>
            <person name="Honoki R."/>
            <person name="Miyazaki D."/>
            <person name="Mochizuki H."/>
            <person name="Umetsu J."/>
            <person name="Higashi K."/>
            <person name="Shibata D."/>
            <person name="Kamiya Y."/>
            <person name="Sato N."/>
            <person name="Nakamura Y."/>
            <person name="Tabata S."/>
            <person name="Ida S."/>
            <person name="Kurokawa K."/>
            <person name="Ohta H."/>
        </authorList>
    </citation>
    <scope>NUCLEOTIDE SEQUENCE [LARGE SCALE GENOMIC DNA]</scope>
    <source>
        <strain evidence="3 4">NIES-2285</strain>
    </source>
</reference>